<dbReference type="EMBL" id="CTRI01000029">
    <property type="protein sequence ID" value="CQR38039.1"/>
    <property type="molecule type" value="Genomic_DNA"/>
</dbReference>
<accession>A0ABM9T9P4</accession>
<comment type="caution">
    <text evidence="1">The sequence shown here is derived from an EMBL/GenBank/DDBJ whole genome shotgun (WGS) entry which is preliminary data.</text>
</comment>
<organism evidence="1 2">
    <name type="scientific">Thiomonas arsenitoxydans (strain DSM 22701 / CIP 110005 / 3As)</name>
    <dbReference type="NCBI Taxonomy" id="426114"/>
    <lineage>
        <taxon>Bacteria</taxon>
        <taxon>Pseudomonadati</taxon>
        <taxon>Pseudomonadota</taxon>
        <taxon>Betaproteobacteria</taxon>
        <taxon>Burkholderiales</taxon>
        <taxon>Thiomonas</taxon>
    </lineage>
</organism>
<evidence type="ECO:0000313" key="2">
    <source>
        <dbReference type="Proteomes" id="UP000078599"/>
    </source>
</evidence>
<keyword evidence="2" id="KW-1185">Reference proteome</keyword>
<gene>
    <name evidence="1" type="ORF">THICB1_70314</name>
</gene>
<dbReference type="Proteomes" id="UP000078599">
    <property type="component" value="Unassembled WGS sequence"/>
</dbReference>
<reference evidence="1 2" key="1">
    <citation type="submission" date="2015-03" db="EMBL/GenBank/DDBJ databases">
        <authorList>
            <person name="Regsiter A."/>
            <person name="william w."/>
        </authorList>
    </citation>
    <scope>NUCLEOTIDE SEQUENCE [LARGE SCALE GENOMIC DNA]</scope>
    <source>
        <strain evidence="1 2">CB1</strain>
    </source>
</reference>
<name>A0ABM9T9P4_THIA3</name>
<evidence type="ECO:0000313" key="1">
    <source>
        <dbReference type="EMBL" id="CQR38039.1"/>
    </source>
</evidence>
<proteinExistence type="predicted"/>
<protein>
    <submittedName>
        <fullName evidence="1">Uncharacterized protein</fullName>
    </submittedName>
</protein>
<sequence>MDNGLSQSDKLQAFGFRLSRAPNLGVR</sequence>